<feature type="chain" id="PRO_5013363758" description="Protein NosL" evidence="1">
    <location>
        <begin position="30"/>
        <end position="171"/>
    </location>
</feature>
<dbReference type="OrthoDB" id="8560674at2"/>
<name>A0A1T2LB83_9GAMM</name>
<organism evidence="2 3">
    <name type="scientific">Solemya pervernicosa gill symbiont</name>
    <dbReference type="NCBI Taxonomy" id="642797"/>
    <lineage>
        <taxon>Bacteria</taxon>
        <taxon>Pseudomonadati</taxon>
        <taxon>Pseudomonadota</taxon>
        <taxon>Gammaproteobacteria</taxon>
        <taxon>sulfur-oxidizing symbionts</taxon>
    </lineage>
</organism>
<dbReference type="AlphaFoldDB" id="A0A1T2LB83"/>
<keyword evidence="1" id="KW-0732">Signal</keyword>
<dbReference type="PROSITE" id="PS51257">
    <property type="entry name" value="PROKAR_LIPOPROTEIN"/>
    <property type="match status" value="1"/>
</dbReference>
<sequence>MNRARRRAVPKVLTLFTLLLIALLTGCSGEPETGPVEVKWDRDTCERCRMVLSDRFHSAQIRVFPVEKKRSRVYKFDDIGCALLWLEDKPWRDDPRTEIWVTDHRSGEWIDAGSAIYIPNQTTPMEYGLGAQPEPSPGGLGFEQAKQHIFELEARFNAHGTHLKENAEQRR</sequence>
<dbReference type="PANTHER" id="PTHR41247">
    <property type="entry name" value="HTH-TYPE TRANSCRIPTIONAL REPRESSOR YCNK"/>
    <property type="match status" value="1"/>
</dbReference>
<feature type="signal peptide" evidence="1">
    <location>
        <begin position="1"/>
        <end position="29"/>
    </location>
</feature>
<evidence type="ECO:0008006" key="4">
    <source>
        <dbReference type="Google" id="ProtNLM"/>
    </source>
</evidence>
<reference evidence="2 3" key="1">
    <citation type="submission" date="2016-11" db="EMBL/GenBank/DDBJ databases">
        <title>Mixed transmission modes and dynamic genome evolution in an obligate animal-bacterial symbiosis.</title>
        <authorList>
            <person name="Russell S.L."/>
            <person name="Corbett-Detig R.B."/>
            <person name="Cavanaugh C.M."/>
        </authorList>
    </citation>
    <scope>NUCLEOTIDE SEQUENCE [LARGE SCALE GENOMIC DNA]</scope>
    <source>
        <strain evidence="2">Sveles-Q1</strain>
    </source>
</reference>
<dbReference type="SUPFAM" id="SSF160387">
    <property type="entry name" value="NosL/MerB-like"/>
    <property type="match status" value="1"/>
</dbReference>
<dbReference type="EMBL" id="MPRL01000001">
    <property type="protein sequence ID" value="OOZ42357.1"/>
    <property type="molecule type" value="Genomic_DNA"/>
</dbReference>
<dbReference type="PANTHER" id="PTHR41247:SF1">
    <property type="entry name" value="HTH-TYPE TRANSCRIPTIONAL REPRESSOR YCNK"/>
    <property type="match status" value="1"/>
</dbReference>
<gene>
    <name evidence="2" type="ORF">BOW53_00525</name>
</gene>
<evidence type="ECO:0000256" key="1">
    <source>
        <dbReference type="SAM" id="SignalP"/>
    </source>
</evidence>
<accession>A0A1T2LB83</accession>
<proteinExistence type="predicted"/>
<dbReference type="InterPro" id="IPR008719">
    <property type="entry name" value="N2O_reductase_NosL"/>
</dbReference>
<comment type="caution">
    <text evidence="2">The sequence shown here is derived from an EMBL/GenBank/DDBJ whole genome shotgun (WGS) entry which is preliminary data.</text>
</comment>
<protein>
    <recommendedName>
        <fullName evidence="4">Protein NosL</fullName>
    </recommendedName>
</protein>
<keyword evidence="3" id="KW-1185">Reference proteome</keyword>
<evidence type="ECO:0000313" key="2">
    <source>
        <dbReference type="EMBL" id="OOZ42357.1"/>
    </source>
</evidence>
<evidence type="ECO:0000313" key="3">
    <source>
        <dbReference type="Proteomes" id="UP000191110"/>
    </source>
</evidence>
<dbReference type="Proteomes" id="UP000191110">
    <property type="component" value="Unassembled WGS sequence"/>
</dbReference>